<reference evidence="1" key="1">
    <citation type="submission" date="2022-03" db="EMBL/GenBank/DDBJ databases">
        <title>Genomic analyses of argali, domestic sheep and their hybrids provide insights into chromosomal evolution, heterosis and genetic basis of agronomic traits.</title>
        <authorList>
            <person name="Li M."/>
        </authorList>
    </citation>
    <scope>NUCLEOTIDE SEQUENCE</scope>
    <source>
        <strain evidence="1">CAU-MHL-2022a</strain>
        <tissue evidence="1">Skin</tissue>
    </source>
</reference>
<dbReference type="EMBL" id="JAKZEL010000020">
    <property type="protein sequence ID" value="KAI4533052.1"/>
    <property type="molecule type" value="Genomic_DNA"/>
</dbReference>
<evidence type="ECO:0000313" key="2">
    <source>
        <dbReference type="Proteomes" id="UP001214576"/>
    </source>
</evidence>
<gene>
    <name evidence="1" type="ORF">MG293_016071</name>
</gene>
<sequence>MRKRPGPMGHLFTERKGILHGPHGTDFWALGTEIQRQTRVIPSDHGLSFWRMDAVRFLRCLKFPLTRFLTNTWTSSVKFCPFLKSQLKHWLLGDQGRIPSGKRKIDDAFIGRWRNNTGSL</sequence>
<comment type="caution">
    <text evidence="1">The sequence shown here is derived from an EMBL/GenBank/DDBJ whole genome shotgun (WGS) entry which is preliminary data.</text>
</comment>
<keyword evidence="2" id="KW-1185">Reference proteome</keyword>
<dbReference type="Proteomes" id="UP001214576">
    <property type="component" value="Unassembled WGS sequence"/>
</dbReference>
<accession>A0AAD4Y3L2</accession>
<proteinExistence type="predicted"/>
<dbReference type="AlphaFoldDB" id="A0AAD4Y3L2"/>
<name>A0AAD4Y3L2_OVIAM</name>
<protein>
    <submittedName>
        <fullName evidence="1">Uncharacterized protein</fullName>
    </submittedName>
</protein>
<organism evidence="1 2">
    <name type="scientific">Ovis ammon polii</name>
    <dbReference type="NCBI Taxonomy" id="230172"/>
    <lineage>
        <taxon>Eukaryota</taxon>
        <taxon>Metazoa</taxon>
        <taxon>Chordata</taxon>
        <taxon>Craniata</taxon>
        <taxon>Vertebrata</taxon>
        <taxon>Euteleostomi</taxon>
        <taxon>Mammalia</taxon>
        <taxon>Eutheria</taxon>
        <taxon>Laurasiatheria</taxon>
        <taxon>Artiodactyla</taxon>
        <taxon>Ruminantia</taxon>
        <taxon>Pecora</taxon>
        <taxon>Bovidae</taxon>
        <taxon>Caprinae</taxon>
        <taxon>Ovis</taxon>
    </lineage>
</organism>
<evidence type="ECO:0000313" key="1">
    <source>
        <dbReference type="EMBL" id="KAI4533052.1"/>
    </source>
</evidence>